<dbReference type="InterPro" id="IPR034660">
    <property type="entry name" value="DinB/YfiT-like"/>
</dbReference>
<protein>
    <submittedName>
        <fullName evidence="2">Maleylpyruvate isomerase family mycothiol-dependent enzyme</fullName>
    </submittedName>
</protein>
<accession>A0ABN1W2K8</accession>
<name>A0ABN1W2K8_9ACTN</name>
<evidence type="ECO:0000313" key="2">
    <source>
        <dbReference type="EMBL" id="GAA1232689.1"/>
    </source>
</evidence>
<keyword evidence="3" id="KW-1185">Reference proteome</keyword>
<dbReference type="InterPro" id="IPR017517">
    <property type="entry name" value="Maleyloyr_isom"/>
</dbReference>
<dbReference type="NCBIfam" id="TIGR03083">
    <property type="entry name" value="maleylpyruvate isomerase family mycothiol-dependent enzyme"/>
    <property type="match status" value="1"/>
</dbReference>
<keyword evidence="2" id="KW-0413">Isomerase</keyword>
<dbReference type="EMBL" id="BAAALF010000031">
    <property type="protein sequence ID" value="GAA1232689.1"/>
    <property type="molecule type" value="Genomic_DNA"/>
</dbReference>
<sequence length="215" mass="23302">MATPSDPWPLIHAERRALLDDVRQLAPEQWTVFSLCAGRTVRDTLAHMTATARMTPAGFFGKLARARFRFGVMTDREIHALTRGRPSATVAAFAAQVDSTEHPPGPLESWLGETVVHAEDIRRPLGIEHRYPDEALTRCADFYRGSNLLIGGKRRTAGLRLSASDVDWSAGEGPEVSGPMLDLLLVITGRPAGLAALEGEGLETLTGRTDRGAGH</sequence>
<organism evidence="2 3">
    <name type="scientific">Kitasatospora nipponensis</name>
    <dbReference type="NCBI Taxonomy" id="258049"/>
    <lineage>
        <taxon>Bacteria</taxon>
        <taxon>Bacillati</taxon>
        <taxon>Actinomycetota</taxon>
        <taxon>Actinomycetes</taxon>
        <taxon>Kitasatosporales</taxon>
        <taxon>Streptomycetaceae</taxon>
        <taxon>Kitasatospora</taxon>
    </lineage>
</organism>
<dbReference type="Gene3D" id="1.20.120.450">
    <property type="entry name" value="dinb family like domain"/>
    <property type="match status" value="1"/>
</dbReference>
<gene>
    <name evidence="2" type="ORF">GCM10009665_23620</name>
</gene>
<dbReference type="RefSeq" id="WP_344441323.1">
    <property type="nucleotide sequence ID" value="NZ_BAAALF010000031.1"/>
</dbReference>
<evidence type="ECO:0000313" key="3">
    <source>
        <dbReference type="Proteomes" id="UP001500037"/>
    </source>
</evidence>
<dbReference type="Proteomes" id="UP001500037">
    <property type="component" value="Unassembled WGS sequence"/>
</dbReference>
<evidence type="ECO:0000259" key="1">
    <source>
        <dbReference type="Pfam" id="PF11716"/>
    </source>
</evidence>
<dbReference type="Pfam" id="PF11716">
    <property type="entry name" value="MDMPI_N"/>
    <property type="match status" value="1"/>
</dbReference>
<proteinExistence type="predicted"/>
<reference evidence="2 3" key="1">
    <citation type="journal article" date="2019" name="Int. J. Syst. Evol. Microbiol.">
        <title>The Global Catalogue of Microorganisms (GCM) 10K type strain sequencing project: providing services to taxonomists for standard genome sequencing and annotation.</title>
        <authorList>
            <consortium name="The Broad Institute Genomics Platform"/>
            <consortium name="The Broad Institute Genome Sequencing Center for Infectious Disease"/>
            <person name="Wu L."/>
            <person name="Ma J."/>
        </authorList>
    </citation>
    <scope>NUCLEOTIDE SEQUENCE [LARGE SCALE GENOMIC DNA]</scope>
    <source>
        <strain evidence="2 3">JCM 13004</strain>
    </source>
</reference>
<dbReference type="GO" id="GO:0016853">
    <property type="term" value="F:isomerase activity"/>
    <property type="evidence" value="ECO:0007669"/>
    <property type="project" value="UniProtKB-KW"/>
</dbReference>
<dbReference type="SUPFAM" id="SSF109854">
    <property type="entry name" value="DinB/YfiT-like putative metalloenzymes"/>
    <property type="match status" value="1"/>
</dbReference>
<comment type="caution">
    <text evidence="2">The sequence shown here is derived from an EMBL/GenBank/DDBJ whole genome shotgun (WGS) entry which is preliminary data.</text>
</comment>
<dbReference type="InterPro" id="IPR024344">
    <property type="entry name" value="MDMPI_metal-binding"/>
</dbReference>
<feature type="domain" description="Mycothiol-dependent maleylpyruvate isomerase metal-binding" evidence="1">
    <location>
        <begin position="12"/>
        <end position="100"/>
    </location>
</feature>